<comment type="catalytic activity">
    <reaction evidence="17">
        <text>glycyl-L-cysteinyl-[protein] + cholesterol + H(+) = [protein]-C-terminal glycyl cholesterol ester + N-terminal L-cysteinyl-[protein]</text>
        <dbReference type="Rhea" id="RHEA:59504"/>
        <dbReference type="Rhea" id="RHEA-COMP:12707"/>
        <dbReference type="Rhea" id="RHEA-COMP:15369"/>
        <dbReference type="Rhea" id="RHEA-COMP:15374"/>
        <dbReference type="ChEBI" id="CHEBI:15378"/>
        <dbReference type="ChEBI" id="CHEBI:16113"/>
        <dbReference type="ChEBI" id="CHEBI:65250"/>
        <dbReference type="ChEBI" id="CHEBI:143135"/>
        <dbReference type="ChEBI" id="CHEBI:143140"/>
    </reaction>
    <physiologicalReaction direction="left-to-right" evidence="17">
        <dbReference type="Rhea" id="RHEA:59505"/>
    </physiologicalReaction>
</comment>
<dbReference type="GO" id="GO:0001708">
    <property type="term" value="P:cell fate specification"/>
    <property type="evidence" value="ECO:0007669"/>
    <property type="project" value="TreeGrafter"/>
</dbReference>
<proteinExistence type="inferred from homology"/>
<feature type="domain" description="Hint" evidence="21">
    <location>
        <begin position="319"/>
        <end position="363"/>
    </location>
</feature>
<keyword evidence="5" id="KW-0808">Transferase</keyword>
<keyword evidence="13" id="KW-0564">Palmitate</keyword>
<dbReference type="GeneID" id="111253005"/>
<organism evidence="23 24">
    <name type="scientific">Varroa destructor</name>
    <name type="common">Honeybee mite</name>
    <dbReference type="NCBI Taxonomy" id="109461"/>
    <lineage>
        <taxon>Eukaryota</taxon>
        <taxon>Metazoa</taxon>
        <taxon>Ecdysozoa</taxon>
        <taxon>Arthropoda</taxon>
        <taxon>Chelicerata</taxon>
        <taxon>Arachnida</taxon>
        <taxon>Acari</taxon>
        <taxon>Parasitiformes</taxon>
        <taxon>Mesostigmata</taxon>
        <taxon>Gamasina</taxon>
        <taxon>Dermanyssoidea</taxon>
        <taxon>Varroidae</taxon>
        <taxon>Varroa</taxon>
    </lineage>
</organism>
<evidence type="ECO:0000256" key="4">
    <source>
        <dbReference type="ARBA" id="ARBA00022670"/>
    </source>
</evidence>
<evidence type="ECO:0000256" key="20">
    <source>
        <dbReference type="SAM" id="SignalP"/>
    </source>
</evidence>
<dbReference type="AlphaFoldDB" id="A0A7M7KL45"/>
<feature type="region of interest" description="Disordered" evidence="19">
    <location>
        <begin position="401"/>
        <end position="425"/>
    </location>
</feature>
<keyword evidence="2 18" id="KW-0217">Developmental protein</keyword>
<dbReference type="InterPro" id="IPR006141">
    <property type="entry name" value="Intein_N"/>
</dbReference>
<comment type="function">
    <molecule>Protein hedgehog N-product</molecule>
    <text evidence="18">The dually lipidated hedgehog protein N-product is a morphogen which is essential for a variety of patterning events during development.</text>
</comment>
<feature type="chain" id="PRO_5033597074" description="Hedgehog protein" evidence="20">
    <location>
        <begin position="23"/>
        <end position="498"/>
    </location>
</feature>
<evidence type="ECO:0000259" key="22">
    <source>
        <dbReference type="SMART" id="SM00306"/>
    </source>
</evidence>
<dbReference type="InterPro" id="IPR050387">
    <property type="entry name" value="Hedgehog_Signaling"/>
</dbReference>
<dbReference type="InterPro" id="IPR036844">
    <property type="entry name" value="Hint_dom_sf"/>
</dbReference>
<dbReference type="InParanoid" id="A0A7M7KL45"/>
<keyword evidence="24" id="KW-1185">Reference proteome</keyword>
<evidence type="ECO:0000256" key="18">
    <source>
        <dbReference type="RuleBase" id="RU280812"/>
    </source>
</evidence>
<dbReference type="GO" id="GO:0005509">
    <property type="term" value="F:calcium ion binding"/>
    <property type="evidence" value="ECO:0007669"/>
    <property type="project" value="TreeGrafter"/>
</dbReference>
<evidence type="ECO:0000256" key="8">
    <source>
        <dbReference type="ARBA" id="ARBA00022729"/>
    </source>
</evidence>
<comment type="subcellular location">
    <molecule>Sonic hedgehog protein</molecule>
    <subcellularLocation>
        <location evidence="18">Endoplasmic reticulum membrane</location>
    </subcellularLocation>
    <subcellularLocation>
        <location evidence="18">Golgi apparatus membrane</location>
    </subcellularLocation>
</comment>
<feature type="compositionally biased region" description="Basic and acidic residues" evidence="19">
    <location>
        <begin position="401"/>
        <end position="422"/>
    </location>
</feature>
<dbReference type="GO" id="GO:0009653">
    <property type="term" value="P:anatomical structure morphogenesis"/>
    <property type="evidence" value="ECO:0007669"/>
    <property type="project" value="UniProtKB-KW"/>
</dbReference>
<dbReference type="Pfam" id="PF01079">
    <property type="entry name" value="Hint"/>
    <property type="match status" value="1"/>
</dbReference>
<evidence type="ECO:0000256" key="5">
    <source>
        <dbReference type="ARBA" id="ARBA00022679"/>
    </source>
</evidence>
<comment type="function">
    <text evidence="16">The C-terminal part of the hedgehog protein precursor displays an autoproteolysis activity that results in the cleavage of the full-length protein into two parts (N-product and C-product). In addition, the C-terminal part displays a cholesterol transferase activity that results by the covalent attachment of a cholesterol moiety to the C-terminal of the newly generated N-product. Once cleaved, the C-product has no signaling activity and diffuses from the cell.</text>
</comment>
<dbReference type="GO" id="GO:0007367">
    <property type="term" value="P:segment polarity determination"/>
    <property type="evidence" value="ECO:0007669"/>
    <property type="project" value="UniProtKB-KW"/>
</dbReference>
<reference evidence="23" key="1">
    <citation type="submission" date="2021-01" db="UniProtKB">
        <authorList>
            <consortium name="EnsemblMetazoa"/>
        </authorList>
    </citation>
    <scope>IDENTIFICATION</scope>
</reference>
<dbReference type="GO" id="GO:0008233">
    <property type="term" value="F:peptidase activity"/>
    <property type="evidence" value="ECO:0007669"/>
    <property type="project" value="UniProtKB-UniRule"/>
</dbReference>
<dbReference type="KEGG" id="vde:111253005"/>
<dbReference type="EnsemblMetazoa" id="XM_022811768">
    <property type="protein sequence ID" value="XP_022667503"/>
    <property type="gene ID" value="LOC111253005"/>
</dbReference>
<evidence type="ECO:0000313" key="24">
    <source>
        <dbReference type="Proteomes" id="UP000594260"/>
    </source>
</evidence>
<dbReference type="FunFam" id="3.30.1380.10:FF:000001">
    <property type="entry name" value="Indian hedgehog"/>
    <property type="match status" value="1"/>
</dbReference>
<keyword evidence="14" id="KW-0449">Lipoprotein</keyword>
<dbReference type="Gene3D" id="2.170.16.10">
    <property type="entry name" value="Hedgehog/Intein (Hint) domain"/>
    <property type="match status" value="1"/>
</dbReference>
<dbReference type="RefSeq" id="XP_022667503.1">
    <property type="nucleotide sequence ID" value="XM_022811768.1"/>
</dbReference>
<keyword evidence="4 18" id="KW-0645">Protease</keyword>
<evidence type="ECO:0000256" key="12">
    <source>
        <dbReference type="ARBA" id="ARBA00023136"/>
    </source>
</evidence>
<dbReference type="PANTHER" id="PTHR11889:SF31">
    <property type="entry name" value="PROTEIN HEDGEHOG"/>
    <property type="match status" value="1"/>
</dbReference>
<keyword evidence="12 18" id="KW-0472">Membrane</keyword>
<evidence type="ECO:0000256" key="2">
    <source>
        <dbReference type="ARBA" id="ARBA00022473"/>
    </source>
</evidence>
<dbReference type="RefSeq" id="XP_022667504.1">
    <property type="nucleotide sequence ID" value="XM_022811769.1"/>
</dbReference>
<evidence type="ECO:0000256" key="9">
    <source>
        <dbReference type="ARBA" id="ARBA00022801"/>
    </source>
</evidence>
<keyword evidence="7" id="KW-0479">Metal-binding</keyword>
<evidence type="ECO:0000256" key="6">
    <source>
        <dbReference type="ARBA" id="ARBA00022716"/>
    </source>
</evidence>
<accession>A0A7M7KL45</accession>
<dbReference type="SMART" id="SM00305">
    <property type="entry name" value="HintC"/>
    <property type="match status" value="1"/>
</dbReference>
<evidence type="ECO:0000259" key="21">
    <source>
        <dbReference type="SMART" id="SM00305"/>
    </source>
</evidence>
<keyword evidence="3 18" id="KW-1003">Cell membrane</keyword>
<dbReference type="InterPro" id="IPR003587">
    <property type="entry name" value="Hint_dom_N"/>
</dbReference>
<dbReference type="Proteomes" id="UP000594260">
    <property type="component" value="Unplaced"/>
</dbReference>
<dbReference type="InterPro" id="IPR001767">
    <property type="entry name" value="Hedgehog_Hint"/>
</dbReference>
<name>A0A7M7KL45_VARDE</name>
<dbReference type="GO" id="GO:0010468">
    <property type="term" value="P:regulation of gene expression"/>
    <property type="evidence" value="ECO:0007669"/>
    <property type="project" value="TreeGrafter"/>
</dbReference>
<dbReference type="GO" id="GO:0016015">
    <property type="term" value="F:morphogen activity"/>
    <property type="evidence" value="ECO:0007669"/>
    <property type="project" value="UniProtKB-KW"/>
</dbReference>
<sequence length="498" mass="56749">MFCRQSVTHVWVLLTLVSQAMACAPGRSGYQRRVPRRLTPLVVKQYVPNTAEQNEIAAGRAKGAISRTSMAFRKLVPNYNTDIRFLDDEGTGADRIMTQRCRDKLDTLAVSVMTQWPGVKLRVIESWDEYSHHKSGSLHYEGRAVDFTTDDRHQAKYGMLARLAVEAGFDWVYYETKRHVHASVKPDSINERKTASCFERSSIVQTRNGPRPMSALRIQDEVLSYNSDEGILEYSPVITFLDRDPTRKELFIKIKTEFGEQLILTRYHLVYRQEYDERPSVTYAARILPGDKILVLPNVENVTSPTEFADSSEYAKAPLGKLRPTKVLAVHYVRSRGVYAPLTTTGTIVVNGVVSSCYALVNDHQLAHRAFAPIRLLYKPMFLIRQWLSWLREIIGNKQQQKFDQKQDKDAMPAPSETDRKKPSPLGKFAQALFGSLPVNATDYDVESVWTTSSDFVRADGEDLDDPVDEYTASFRGVHWYAALLYYLFQSTLTSYMP</sequence>
<protein>
    <recommendedName>
        <fullName evidence="18">Hedgehog protein</fullName>
    </recommendedName>
</protein>
<dbReference type="GO" id="GO:0005113">
    <property type="term" value="F:patched binding"/>
    <property type="evidence" value="ECO:0007669"/>
    <property type="project" value="TreeGrafter"/>
</dbReference>
<evidence type="ECO:0000256" key="15">
    <source>
        <dbReference type="ARBA" id="ARBA00023301"/>
    </source>
</evidence>
<dbReference type="InterPro" id="IPR003586">
    <property type="entry name" value="Hint_dom_C"/>
</dbReference>
<dbReference type="PANTHER" id="PTHR11889">
    <property type="entry name" value="HEDGEHOG"/>
    <property type="match status" value="1"/>
</dbReference>
<dbReference type="InterPro" id="IPR000320">
    <property type="entry name" value="Hedgehog_signalling_dom"/>
</dbReference>
<keyword evidence="15" id="KW-0504">Morphogen</keyword>
<dbReference type="CTD" id="42737"/>
<comment type="function">
    <molecule>Protein hedgehog</molecule>
    <text evidence="18">The C-terminal part of the hedgehog protein precursor displays an autoproteolysis activity that results in the cleavage of the full-length protein into two parts (N-product and C-product). In addition, the C-terminal part displays a cholesterol transferase activity that results by the covalent attachment of a cholesterol moiety to the C-terminal of the newly generated N-product.</text>
</comment>
<evidence type="ECO:0000256" key="10">
    <source>
        <dbReference type="ARBA" id="ARBA00022813"/>
    </source>
</evidence>
<evidence type="ECO:0000256" key="16">
    <source>
        <dbReference type="ARBA" id="ARBA00045369"/>
    </source>
</evidence>
<evidence type="ECO:0000256" key="1">
    <source>
        <dbReference type="ARBA" id="ARBA00010649"/>
    </source>
</evidence>
<comment type="subcellular location">
    <molecule>Protein hedgehog N-product</molecule>
    <subcellularLocation>
        <location evidence="18">Cell membrane</location>
        <topology evidence="18">Lipid-anchor</topology>
    </subcellularLocation>
</comment>
<dbReference type="SUPFAM" id="SSF55166">
    <property type="entry name" value="Hedgehog/DD-peptidase"/>
    <property type="match status" value="1"/>
</dbReference>
<evidence type="ECO:0000313" key="23">
    <source>
        <dbReference type="EnsemblMetazoa" id="XP_022667503"/>
    </source>
</evidence>
<evidence type="ECO:0000256" key="14">
    <source>
        <dbReference type="ARBA" id="ARBA00023288"/>
    </source>
</evidence>
<dbReference type="EnsemblMetazoa" id="XM_022811769">
    <property type="protein sequence ID" value="XP_022667504"/>
    <property type="gene ID" value="LOC111253005"/>
</dbReference>
<keyword evidence="11" id="KW-0106">Calcium</keyword>
<keyword evidence="10 18" id="KW-0068">Autocatalytic cleavage</keyword>
<dbReference type="GO" id="GO:0016539">
    <property type="term" value="P:intein-mediated protein splicing"/>
    <property type="evidence" value="ECO:0007669"/>
    <property type="project" value="InterPro"/>
</dbReference>
<evidence type="ECO:0000256" key="3">
    <source>
        <dbReference type="ARBA" id="ARBA00022475"/>
    </source>
</evidence>
<feature type="domain" description="Hint" evidence="22">
    <location>
        <begin position="195"/>
        <end position="297"/>
    </location>
</feature>
<dbReference type="GO" id="GO:0007224">
    <property type="term" value="P:smoothened signaling pathway"/>
    <property type="evidence" value="ECO:0007669"/>
    <property type="project" value="TreeGrafter"/>
</dbReference>
<keyword evidence="6" id="KW-0709">Segmentation polarity protein</keyword>
<dbReference type="GO" id="GO:0007267">
    <property type="term" value="P:cell-cell signaling"/>
    <property type="evidence" value="ECO:0007669"/>
    <property type="project" value="InterPro"/>
</dbReference>
<evidence type="ECO:0000256" key="17">
    <source>
        <dbReference type="ARBA" id="ARBA00048589"/>
    </source>
</evidence>
<dbReference type="SUPFAM" id="SSF51294">
    <property type="entry name" value="Hedgehog/intein (Hint) domain"/>
    <property type="match status" value="1"/>
</dbReference>
<evidence type="ECO:0000256" key="19">
    <source>
        <dbReference type="SAM" id="MobiDB-lite"/>
    </source>
</evidence>
<dbReference type="FunCoup" id="A0A7M7KL45">
    <property type="interactions" value="23"/>
</dbReference>
<evidence type="ECO:0000256" key="11">
    <source>
        <dbReference type="ARBA" id="ARBA00022837"/>
    </source>
</evidence>
<dbReference type="GO" id="GO:0005886">
    <property type="term" value="C:plasma membrane"/>
    <property type="evidence" value="ECO:0007669"/>
    <property type="project" value="UniProtKB-SubCell"/>
</dbReference>
<evidence type="ECO:0000256" key="13">
    <source>
        <dbReference type="ARBA" id="ARBA00023139"/>
    </source>
</evidence>
<dbReference type="GO" id="GO:0048731">
    <property type="term" value="P:system development"/>
    <property type="evidence" value="ECO:0007669"/>
    <property type="project" value="UniProtKB-ARBA"/>
</dbReference>
<dbReference type="Gene3D" id="3.30.1380.10">
    <property type="match status" value="1"/>
</dbReference>
<dbReference type="PRINTS" id="PR00632">
    <property type="entry name" value="SONICHHOG"/>
</dbReference>
<dbReference type="GO" id="GO:0005615">
    <property type="term" value="C:extracellular space"/>
    <property type="evidence" value="ECO:0007669"/>
    <property type="project" value="TreeGrafter"/>
</dbReference>
<keyword evidence="8 18" id="KW-0732">Signal</keyword>
<dbReference type="Pfam" id="PF01085">
    <property type="entry name" value="HH_signal"/>
    <property type="match status" value="1"/>
</dbReference>
<dbReference type="OMA" id="HWVSSLL"/>
<dbReference type="CDD" id="cd00081">
    <property type="entry name" value="Hint"/>
    <property type="match status" value="1"/>
</dbReference>
<dbReference type="OrthoDB" id="5212at2759"/>
<dbReference type="SMART" id="SM00306">
    <property type="entry name" value="HintN"/>
    <property type="match status" value="1"/>
</dbReference>
<comment type="similarity">
    <text evidence="1 18">Belongs to the hedgehog family.</text>
</comment>
<dbReference type="PROSITE" id="PS50817">
    <property type="entry name" value="INTEIN_N_TER"/>
    <property type="match status" value="1"/>
</dbReference>
<evidence type="ECO:0000256" key="7">
    <source>
        <dbReference type="ARBA" id="ARBA00022723"/>
    </source>
</evidence>
<dbReference type="InterPro" id="IPR009045">
    <property type="entry name" value="Zn_M74/Hedgehog-like"/>
</dbReference>
<keyword evidence="9 18" id="KW-0378">Hydrolase</keyword>
<dbReference type="GO" id="GO:0016740">
    <property type="term" value="F:transferase activity"/>
    <property type="evidence" value="ECO:0007669"/>
    <property type="project" value="UniProtKB-KW"/>
</dbReference>
<feature type="signal peptide" evidence="20">
    <location>
        <begin position="1"/>
        <end position="22"/>
    </location>
</feature>
<dbReference type="InterPro" id="IPR001657">
    <property type="entry name" value="Hedgehog"/>
</dbReference>
<keyword evidence="18" id="KW-0333">Golgi apparatus</keyword>
<dbReference type="GO" id="GO:0016540">
    <property type="term" value="P:protein autoprocessing"/>
    <property type="evidence" value="ECO:0007669"/>
    <property type="project" value="InterPro"/>
</dbReference>
<keyword evidence="18" id="KW-0256">Endoplasmic reticulum</keyword>
<dbReference type="GO" id="GO:0000139">
    <property type="term" value="C:Golgi membrane"/>
    <property type="evidence" value="ECO:0007669"/>
    <property type="project" value="UniProtKB-SubCell"/>
</dbReference>
<dbReference type="GO" id="GO:0005789">
    <property type="term" value="C:endoplasmic reticulum membrane"/>
    <property type="evidence" value="ECO:0007669"/>
    <property type="project" value="UniProtKB-SubCell"/>
</dbReference>